<dbReference type="Proteomes" id="UP000186817">
    <property type="component" value="Unassembled WGS sequence"/>
</dbReference>
<dbReference type="HAMAP" id="MF_00374">
    <property type="entry name" value="Ribosomal_uL29"/>
    <property type="match status" value="1"/>
</dbReference>
<dbReference type="FunFam" id="1.10.287.310:FF:000002">
    <property type="entry name" value="60S ribosomal protein L35"/>
    <property type="match status" value="1"/>
</dbReference>
<comment type="similarity">
    <text evidence="1">Belongs to the universal ribosomal protein uL29 family.</text>
</comment>
<dbReference type="SUPFAM" id="SSF46561">
    <property type="entry name" value="Ribosomal protein L29 (L29p)"/>
    <property type="match status" value="1"/>
</dbReference>
<keyword evidence="6" id="KW-0732">Signal</keyword>
<dbReference type="GO" id="GO:0006412">
    <property type="term" value="P:translation"/>
    <property type="evidence" value="ECO:0007669"/>
    <property type="project" value="InterPro"/>
</dbReference>
<protein>
    <submittedName>
        <fullName evidence="8">60S ribosomal protein L35</fullName>
    </submittedName>
</protein>
<evidence type="ECO:0000256" key="2">
    <source>
        <dbReference type="ARBA" id="ARBA00022980"/>
    </source>
</evidence>
<evidence type="ECO:0000313" key="8">
    <source>
        <dbReference type="EMBL" id="OLQ11191.1"/>
    </source>
</evidence>
<dbReference type="FunFam" id="6.10.250.3450:FF:000001">
    <property type="entry name" value="60S ribosomal protein L35"/>
    <property type="match status" value="1"/>
</dbReference>
<gene>
    <name evidence="8" type="primary">RPL35</name>
    <name evidence="8" type="ORF">AK812_SmicGene4976</name>
</gene>
<keyword evidence="3" id="KW-0687">Ribonucleoprotein</keyword>
<dbReference type="InterPro" id="IPR045059">
    <property type="entry name" value="Ribosomal_uL29_euk"/>
</dbReference>
<dbReference type="PANTHER" id="PTHR45722:SF2">
    <property type="entry name" value="LARGE RIBOSOMAL SUBUNIT PROTEIN UL29-RELATED"/>
    <property type="match status" value="1"/>
</dbReference>
<name>A0A1Q9EUV0_SYMMI</name>
<dbReference type="InterPro" id="IPR011990">
    <property type="entry name" value="TPR-like_helical_dom_sf"/>
</dbReference>
<evidence type="ECO:0000256" key="4">
    <source>
        <dbReference type="PROSITE-ProRule" id="PRU00723"/>
    </source>
</evidence>
<keyword evidence="9" id="KW-1185">Reference proteome</keyword>
<dbReference type="InterPro" id="IPR001854">
    <property type="entry name" value="Ribosomal_uL29"/>
</dbReference>
<organism evidence="8 9">
    <name type="scientific">Symbiodinium microadriaticum</name>
    <name type="common">Dinoflagellate</name>
    <name type="synonym">Zooxanthella microadriatica</name>
    <dbReference type="NCBI Taxonomy" id="2951"/>
    <lineage>
        <taxon>Eukaryota</taxon>
        <taxon>Sar</taxon>
        <taxon>Alveolata</taxon>
        <taxon>Dinophyceae</taxon>
        <taxon>Suessiales</taxon>
        <taxon>Symbiodiniaceae</taxon>
        <taxon>Symbiodinium</taxon>
    </lineage>
</organism>
<evidence type="ECO:0000259" key="7">
    <source>
        <dbReference type="PROSITE" id="PS50103"/>
    </source>
</evidence>
<keyword evidence="4" id="KW-0479">Metal-binding</keyword>
<dbReference type="GO" id="GO:0003729">
    <property type="term" value="F:mRNA binding"/>
    <property type="evidence" value="ECO:0007669"/>
    <property type="project" value="TreeGrafter"/>
</dbReference>
<dbReference type="PANTHER" id="PTHR45722">
    <property type="entry name" value="60S RIBOSOMAL PROTEIN L35"/>
    <property type="match status" value="1"/>
</dbReference>
<comment type="caution">
    <text evidence="8">The sequence shown here is derived from an EMBL/GenBank/DDBJ whole genome shotgun (WGS) entry which is preliminary data.</text>
</comment>
<dbReference type="GO" id="GO:0022625">
    <property type="term" value="C:cytosolic large ribosomal subunit"/>
    <property type="evidence" value="ECO:0007669"/>
    <property type="project" value="InterPro"/>
</dbReference>
<sequence>MPMACPYGATWGSKPSTSALVAVFLACFAFRASSRGVEGGHAALAAGDSFRKPLLRQEPALMLQKGARPPTRNVTVESALAAAKASQARDDDTVASALARIALELHLSVNETVRAMDAAERASTATTADTLQGGSSESLRDSVLKAARSAGLTEPQVGRIKTALVTIDHRNYVSVLNVMKAASNASRPELSTADKVAAVVSATAAANFSRQEVAMAAASATRAAVGSSAATAAPLSSVARSAAAAGLSVSAQAAAVAAVGAESPRSQLAIANMFSSAAAASATPNMDMWTGGFGYGESYRGKVMGPGCHQRCDGVGRKVAEEVYDAEIPEKEKRAIVASATWAAARAETASRQLNGTAGLPEEVAGDFLALSRASHAAGFSDSATAVMKHQWQAAQGDSNNHAEPRQAVETLARIPTRVWTLYASPSSARQKDMSPQQRAVAAKVLKAVSSAQGQKRPRKGASSAERVASVVRALEDAGVPASEEAAFAAEALRQGAAVEEDPQVAPGSKTILDDIVDLVKSAGLSSAQQSGILQVVASMQPTERRAIARIWAAAGNRSSTAPFITHALDAGKQSEQRLPLSTPAPPDQTKDAEKALELLNVVVYAAIQAGAPPSVLDKVNALAQNMTPEEQMAAAAAVLNSTQKAPEDRDALASVADAIARHRKAIEDEDSKQDGVPALNSMFESIAAPPESVQEYEATHHGGTGFVFLVRLASDRLWAFVQQAVGETIVNRSSLTITSAAFSFSWPTCGQSRFRDARALHFPDARFMPTRACGGLAAQSRETSGFRLPATGSQELFWLSGELGHGENLLLIQIQELILHEFRAGGQTKEYSLCGGHASTYIGCPSEAPVDLVYPAHGIGAASTFCSESSQDNLQNAGTASLRHARGLNDLLLLQAMAGMRGDAGLVWARACELALQQKIDEATAMCTEMEEKSQRLGVRVTQAAAAVSRAVVGLCRSPAGEAFIQSLRSLGATWGEASLLLTDASSNNLPDPGDSPWGEAVKAAKSVPKLNSRLFIFAIMMSLRYRRTFIDVDEEPPVKLFRSGSVPAHLHIEDEDAETKKELASVYQRMAQWRPELPSSHPGSDQTWDSTVLGEVDVSGSGVSDETTVPVMSPGPRGDQVCEAGTLNPGSYGHPEVCRKPCVFFQVGQCENGECCGYCHFHHKRPLMPNQRQRSILRKLSQAELLHTFLPILWSEAGRTGIASEATHVVHILADALDTCGMPRAAKLVGSDAEHLRGLLSRMSFGSLMAMLLHNLKPSAVVDAARTEFEAMNYNGDYRFDCLLARGEVRKSMQILFSLAKDIPPEILGCDAKSVDEAALAQAPDAARTTALAHRLGLAWTLTLQPRRATSRTSSAPSEAATASTSSPAKALALQDLGRAEEATQTAIEAAKIYREKGNLEGEATALLVKSAAFLGRDNMAALQAASHALKLFKELGHMVGQTAALHGLAKAQLAKRSTDEALSRAAEALRLCRLLGDRLSEAQLVVTAASAALASGAASKALGFLENAVATARVLEDRLLEADLLCLVAKARAACNEPGAAAAKEALAIYESLGLPALQLGALEALIEACKAKQNTLDATTCGESLASIFRAAGKRKEEGKVFELLARMHHDLGDLDPALESAEVTLRPTCKAMVRVKAYELRNKTSKELLKELDDMKAELAQLRVSKVSGGAASKLAKIKTVRKAIARILTVYNQKQKAEARKQYAGKKYVPLDLRPKKTRKIRRALKKEQIYAKTSRTKTREQNFPMRRYAVMM</sequence>
<dbReference type="GO" id="GO:0008270">
    <property type="term" value="F:zinc ion binding"/>
    <property type="evidence" value="ECO:0007669"/>
    <property type="project" value="UniProtKB-KW"/>
</dbReference>
<reference evidence="8 9" key="1">
    <citation type="submission" date="2016-02" db="EMBL/GenBank/DDBJ databases">
        <title>Genome analysis of coral dinoflagellate symbionts highlights evolutionary adaptations to a symbiotic lifestyle.</title>
        <authorList>
            <person name="Aranda M."/>
            <person name="Li Y."/>
            <person name="Liew Y.J."/>
            <person name="Baumgarten S."/>
            <person name="Simakov O."/>
            <person name="Wilson M."/>
            <person name="Piel J."/>
            <person name="Ashoor H."/>
            <person name="Bougouffa S."/>
            <person name="Bajic V.B."/>
            <person name="Ryu T."/>
            <person name="Ravasi T."/>
            <person name="Bayer T."/>
            <person name="Micklem G."/>
            <person name="Kim H."/>
            <person name="Bhak J."/>
            <person name="Lajeunesse T.C."/>
            <person name="Voolstra C.R."/>
        </authorList>
    </citation>
    <scope>NUCLEOTIDE SEQUENCE [LARGE SCALE GENOMIC DNA]</scope>
    <source>
        <strain evidence="8 9">CCMP2467</strain>
    </source>
</reference>
<evidence type="ECO:0000313" key="9">
    <source>
        <dbReference type="Proteomes" id="UP000186817"/>
    </source>
</evidence>
<dbReference type="Gene3D" id="1.10.287.310">
    <property type="match status" value="1"/>
</dbReference>
<dbReference type="GO" id="GO:0000463">
    <property type="term" value="P:maturation of LSU-rRNA from tricistronic rRNA transcript (SSU-rRNA, 5.8S rRNA, LSU-rRNA)"/>
    <property type="evidence" value="ECO:0007669"/>
    <property type="project" value="InterPro"/>
</dbReference>
<feature type="signal peptide" evidence="6">
    <location>
        <begin position="1"/>
        <end position="34"/>
    </location>
</feature>
<dbReference type="SUPFAM" id="SSF48452">
    <property type="entry name" value="TPR-like"/>
    <property type="match status" value="1"/>
</dbReference>
<feature type="domain" description="C3H1-type" evidence="7">
    <location>
        <begin position="1138"/>
        <end position="1165"/>
    </location>
</feature>
<dbReference type="InterPro" id="IPR036049">
    <property type="entry name" value="Ribosomal_uL29_sf"/>
</dbReference>
<proteinExistence type="inferred from homology"/>
<dbReference type="Gene3D" id="1.25.40.10">
    <property type="entry name" value="Tetratricopeptide repeat domain"/>
    <property type="match status" value="2"/>
</dbReference>
<evidence type="ECO:0000256" key="1">
    <source>
        <dbReference type="ARBA" id="ARBA00009254"/>
    </source>
</evidence>
<dbReference type="EMBL" id="LSRX01000063">
    <property type="protein sequence ID" value="OLQ11191.1"/>
    <property type="molecule type" value="Genomic_DNA"/>
</dbReference>
<dbReference type="OrthoDB" id="436399at2759"/>
<dbReference type="PROSITE" id="PS50103">
    <property type="entry name" value="ZF_C3H1"/>
    <property type="match status" value="1"/>
</dbReference>
<keyword evidence="4" id="KW-0862">Zinc</keyword>
<dbReference type="InterPro" id="IPR018254">
    <property type="entry name" value="Ribosomal_uL29_CS"/>
</dbReference>
<dbReference type="CDD" id="cd00427">
    <property type="entry name" value="Ribosomal_L29_HIP"/>
    <property type="match status" value="1"/>
</dbReference>
<evidence type="ECO:0000256" key="5">
    <source>
        <dbReference type="SAM" id="MobiDB-lite"/>
    </source>
</evidence>
<feature type="chain" id="PRO_5013158625" evidence="6">
    <location>
        <begin position="35"/>
        <end position="1759"/>
    </location>
</feature>
<dbReference type="GO" id="GO:0003735">
    <property type="term" value="F:structural constituent of ribosome"/>
    <property type="evidence" value="ECO:0007669"/>
    <property type="project" value="InterPro"/>
</dbReference>
<keyword evidence="2 8" id="KW-0689">Ribosomal protein</keyword>
<dbReference type="PROSITE" id="PS00579">
    <property type="entry name" value="RIBOSOMAL_L29"/>
    <property type="match status" value="1"/>
</dbReference>
<accession>A0A1Q9EUV0</accession>
<dbReference type="InterPro" id="IPR000571">
    <property type="entry name" value="Znf_CCCH"/>
</dbReference>
<feature type="zinc finger region" description="C3H1-type" evidence="4">
    <location>
        <begin position="1138"/>
        <end position="1165"/>
    </location>
</feature>
<evidence type="ECO:0000256" key="6">
    <source>
        <dbReference type="SAM" id="SignalP"/>
    </source>
</evidence>
<keyword evidence="4" id="KW-0863">Zinc-finger</keyword>
<dbReference type="Pfam" id="PF00831">
    <property type="entry name" value="Ribosomal_L29"/>
    <property type="match status" value="1"/>
</dbReference>
<dbReference type="Gene3D" id="6.10.250.3450">
    <property type="match status" value="1"/>
</dbReference>
<evidence type="ECO:0000256" key="3">
    <source>
        <dbReference type="ARBA" id="ARBA00023274"/>
    </source>
</evidence>
<feature type="region of interest" description="Disordered" evidence="5">
    <location>
        <begin position="1350"/>
        <end position="1369"/>
    </location>
</feature>
<dbReference type="NCBIfam" id="TIGR00012">
    <property type="entry name" value="L29"/>
    <property type="match status" value="1"/>
</dbReference>